<dbReference type="Proteomes" id="UP001341245">
    <property type="component" value="Unassembled WGS sequence"/>
</dbReference>
<name>A0ABR0TEC6_AURPU</name>
<comment type="caution">
    <text evidence="3">The sequence shown here is derived from an EMBL/GenBank/DDBJ whole genome shotgun (WGS) entry which is preliminary data.</text>
</comment>
<keyword evidence="4" id="KW-1185">Reference proteome</keyword>
<proteinExistence type="predicted"/>
<protein>
    <recommendedName>
        <fullName evidence="5">Endo-1,3(4)-beta-glucanase 1 carbohydrate binding domain-containing protein</fullName>
    </recommendedName>
</protein>
<evidence type="ECO:0000313" key="3">
    <source>
        <dbReference type="EMBL" id="KAK6002775.1"/>
    </source>
</evidence>
<gene>
    <name evidence="3" type="ORF">QM012_001525</name>
</gene>
<keyword evidence="2" id="KW-0732">Signal</keyword>
<dbReference type="EMBL" id="JASGXD010000011">
    <property type="protein sequence ID" value="KAK6002775.1"/>
    <property type="molecule type" value="Genomic_DNA"/>
</dbReference>
<organism evidence="3 4">
    <name type="scientific">Aureobasidium pullulans</name>
    <name type="common">Black yeast</name>
    <name type="synonym">Pullularia pullulans</name>
    <dbReference type="NCBI Taxonomy" id="5580"/>
    <lineage>
        <taxon>Eukaryota</taxon>
        <taxon>Fungi</taxon>
        <taxon>Dikarya</taxon>
        <taxon>Ascomycota</taxon>
        <taxon>Pezizomycotina</taxon>
        <taxon>Dothideomycetes</taxon>
        <taxon>Dothideomycetidae</taxon>
        <taxon>Dothideales</taxon>
        <taxon>Saccotheciaceae</taxon>
        <taxon>Aureobasidium</taxon>
    </lineage>
</organism>
<sequence>MKWQTSLLPILSFGLLASADPEDCGDPMMPQPVHKISCGTWLEDLGCKWSHDFVDCVQTCRRQKGLNRLIYHNHHYYDISEAEYDEIIKAKEKQQSASCVSSEYGATVTVEATKAGSVDHTTTRKQTTGFETVIRTITHAARQPPAVSETAAAATQTSSDLWWTHTKAIGPSTTTGAVNLKDEVDDDNDSTDDQDHEASHPHLDLYCAKTSQVAKCRVKCGIHIFGGFPKCMKKCARKCHENHPIHSNGEEDMVKRAAAAAAGATTQTSSSSSDLWWTHTTAIRPLTTATTTEATITTTDSTGTLTSSSDLWWTHTKAIETSIITTTTATIGAAVAEHHKEDEQVEPPHHPRIDYYCSKETEMWKCRQRCA</sequence>
<evidence type="ECO:0008006" key="5">
    <source>
        <dbReference type="Google" id="ProtNLM"/>
    </source>
</evidence>
<feature type="region of interest" description="Disordered" evidence="1">
    <location>
        <begin position="173"/>
        <end position="199"/>
    </location>
</feature>
<feature type="chain" id="PRO_5045790030" description="Endo-1,3(4)-beta-glucanase 1 carbohydrate binding domain-containing protein" evidence="2">
    <location>
        <begin position="20"/>
        <end position="371"/>
    </location>
</feature>
<evidence type="ECO:0000256" key="1">
    <source>
        <dbReference type="SAM" id="MobiDB-lite"/>
    </source>
</evidence>
<feature type="compositionally biased region" description="Acidic residues" evidence="1">
    <location>
        <begin position="183"/>
        <end position="195"/>
    </location>
</feature>
<reference evidence="3 4" key="1">
    <citation type="submission" date="2023-11" db="EMBL/GenBank/DDBJ databases">
        <title>Draft genome sequence and annotation of the polyextremotolerant black yeast-like fungus Aureobasidium pullulans NRRL 62042.</title>
        <authorList>
            <person name="Dielentheis-Frenken M.R.E."/>
            <person name="Wibberg D."/>
            <person name="Blank L.M."/>
            <person name="Tiso T."/>
        </authorList>
    </citation>
    <scope>NUCLEOTIDE SEQUENCE [LARGE SCALE GENOMIC DNA]</scope>
    <source>
        <strain evidence="3 4">NRRL 62042</strain>
    </source>
</reference>
<accession>A0ABR0TEC6</accession>
<evidence type="ECO:0000313" key="4">
    <source>
        <dbReference type="Proteomes" id="UP001341245"/>
    </source>
</evidence>
<evidence type="ECO:0000256" key="2">
    <source>
        <dbReference type="SAM" id="SignalP"/>
    </source>
</evidence>
<feature type="signal peptide" evidence="2">
    <location>
        <begin position="1"/>
        <end position="19"/>
    </location>
</feature>